<comment type="caution">
    <text evidence="2">The sequence shown here is derived from an EMBL/GenBank/DDBJ whole genome shotgun (WGS) entry which is preliminary data.</text>
</comment>
<reference evidence="2" key="1">
    <citation type="journal article" date="2014" name="Int. J. Syst. Evol. Microbiol.">
        <title>Complete genome sequence of Corynebacterium casei LMG S-19264T (=DSM 44701T), isolated from a smear-ripened cheese.</title>
        <authorList>
            <consortium name="US DOE Joint Genome Institute (JGI-PGF)"/>
            <person name="Walter F."/>
            <person name="Albersmeier A."/>
            <person name="Kalinowski J."/>
            <person name="Ruckert C."/>
        </authorList>
    </citation>
    <scope>NUCLEOTIDE SEQUENCE</scope>
    <source>
        <strain evidence="2">JCM 13064</strain>
    </source>
</reference>
<accession>A0A917RS57</accession>
<evidence type="ECO:0000256" key="1">
    <source>
        <dbReference type="SAM" id="MobiDB-lite"/>
    </source>
</evidence>
<feature type="region of interest" description="Disordered" evidence="1">
    <location>
        <begin position="1"/>
        <end position="89"/>
    </location>
</feature>
<feature type="compositionally biased region" description="Basic residues" evidence="1">
    <location>
        <begin position="52"/>
        <end position="65"/>
    </location>
</feature>
<dbReference type="Proteomes" id="UP000645217">
    <property type="component" value="Unassembled WGS sequence"/>
</dbReference>
<dbReference type="AlphaFoldDB" id="A0A917RS57"/>
<organism evidence="2 3">
    <name type="scientific">Sphaerisporangium melleum</name>
    <dbReference type="NCBI Taxonomy" id="321316"/>
    <lineage>
        <taxon>Bacteria</taxon>
        <taxon>Bacillati</taxon>
        <taxon>Actinomycetota</taxon>
        <taxon>Actinomycetes</taxon>
        <taxon>Streptosporangiales</taxon>
        <taxon>Streptosporangiaceae</taxon>
        <taxon>Sphaerisporangium</taxon>
    </lineage>
</organism>
<sequence length="89" mass="9548">MSGPEKLRRPPVDNASGPQVKKPPAETIPGGRIEKNNHSALSRSPARDAGGSRHRAPSRSARHVARFGEMTLGSHACRRPARHRAAALT</sequence>
<gene>
    <name evidence="2" type="ORF">GCM10007964_75180</name>
</gene>
<reference evidence="2" key="2">
    <citation type="submission" date="2020-09" db="EMBL/GenBank/DDBJ databases">
        <authorList>
            <person name="Sun Q."/>
            <person name="Ohkuma M."/>
        </authorList>
    </citation>
    <scope>NUCLEOTIDE SEQUENCE</scope>
    <source>
        <strain evidence="2">JCM 13064</strain>
    </source>
</reference>
<keyword evidence="3" id="KW-1185">Reference proteome</keyword>
<dbReference type="EMBL" id="BMNT01000144">
    <property type="protein sequence ID" value="GGL22320.1"/>
    <property type="molecule type" value="Genomic_DNA"/>
</dbReference>
<feature type="compositionally biased region" description="Basic and acidic residues" evidence="1">
    <location>
        <begin position="1"/>
        <end position="11"/>
    </location>
</feature>
<evidence type="ECO:0000313" key="2">
    <source>
        <dbReference type="EMBL" id="GGL22320.1"/>
    </source>
</evidence>
<feature type="compositionally biased region" description="Basic residues" evidence="1">
    <location>
        <begin position="76"/>
        <end position="89"/>
    </location>
</feature>
<evidence type="ECO:0000313" key="3">
    <source>
        <dbReference type="Proteomes" id="UP000645217"/>
    </source>
</evidence>
<name>A0A917RS57_9ACTN</name>
<proteinExistence type="predicted"/>
<protein>
    <submittedName>
        <fullName evidence="2">Uncharacterized protein</fullName>
    </submittedName>
</protein>